<accession>A0A1Z5IC63</accession>
<keyword evidence="3" id="KW-1185">Reference proteome</keyword>
<reference evidence="2 3" key="1">
    <citation type="submission" date="2015-11" db="EMBL/GenBank/DDBJ databases">
        <title>Draft genome sequences of new species of the genus Lactobacillus isolated from orchardgrass silage.</title>
        <authorList>
            <person name="Tohno M."/>
            <person name="Tanizawa Y."/>
            <person name="Arita M."/>
        </authorList>
    </citation>
    <scope>NUCLEOTIDE SEQUENCE [LARGE SCALE GENOMIC DNA]</scope>
    <source>
        <strain evidence="2 3">IWT30</strain>
    </source>
</reference>
<dbReference type="Proteomes" id="UP000198374">
    <property type="component" value="Unassembled WGS sequence"/>
</dbReference>
<organism evidence="2 3">
    <name type="scientific">Secundilactobacillus mixtipabuli</name>
    <dbReference type="NCBI Taxonomy" id="1435342"/>
    <lineage>
        <taxon>Bacteria</taxon>
        <taxon>Bacillati</taxon>
        <taxon>Bacillota</taxon>
        <taxon>Bacilli</taxon>
        <taxon>Lactobacillales</taxon>
        <taxon>Lactobacillaceae</taxon>
        <taxon>Secundilactobacillus</taxon>
    </lineage>
</organism>
<keyword evidence="1" id="KW-0732">Signal</keyword>
<gene>
    <name evidence="2" type="ORF">IWT30_01189</name>
</gene>
<dbReference type="PROSITE" id="PS51257">
    <property type="entry name" value="PROKAR_LIPOPROTEIN"/>
    <property type="match status" value="1"/>
</dbReference>
<proteinExistence type="predicted"/>
<protein>
    <recommendedName>
        <fullName evidence="4">Lipoprotein</fullName>
    </recommendedName>
</protein>
<evidence type="ECO:0000313" key="3">
    <source>
        <dbReference type="Proteomes" id="UP000198374"/>
    </source>
</evidence>
<evidence type="ECO:0008006" key="4">
    <source>
        <dbReference type="Google" id="ProtNLM"/>
    </source>
</evidence>
<name>A0A1Z5IC63_9LACO</name>
<feature type="chain" id="PRO_5013006776" description="Lipoprotein" evidence="1">
    <location>
        <begin position="25"/>
        <end position="268"/>
    </location>
</feature>
<dbReference type="RefSeq" id="WP_089109032.1">
    <property type="nucleotide sequence ID" value="NZ_BCMF01000005.1"/>
</dbReference>
<dbReference type="EMBL" id="BCMF01000005">
    <property type="protein sequence ID" value="GAW99228.1"/>
    <property type="molecule type" value="Genomic_DNA"/>
</dbReference>
<feature type="signal peptide" evidence="1">
    <location>
        <begin position="1"/>
        <end position="24"/>
    </location>
</feature>
<dbReference type="OrthoDB" id="2285369at2"/>
<comment type="caution">
    <text evidence="2">The sequence shown here is derived from an EMBL/GenBank/DDBJ whole genome shotgun (WGS) entry which is preliminary data.</text>
</comment>
<dbReference type="AlphaFoldDB" id="A0A1Z5IC63"/>
<evidence type="ECO:0000313" key="2">
    <source>
        <dbReference type="EMBL" id="GAW99228.1"/>
    </source>
</evidence>
<sequence precursor="true">MKKRLFDVVLASLTLISLAGCGHATDAAKASKVAFVTTAQDQKQQVWYRLNTPTPQVNSQVRDVLVQQKSHVADYQVNGLRLTQLSHQTVSQAITLAKQNERQVYARTVARQKSNYLGQLKTDKANQKNSDQYTYKKGIKQANSQAQLDQKMAAEFSQTTGQHPFKVTKAYPVTAKVGKNKSGKQVTSEVIHLRVQKWQFGTATTGTVKQVPNRYQIRLTVQSLMPKPVKVQGTQYIGYYGSPDALVTKTSNAKAMANFDTPDIHGVN</sequence>
<evidence type="ECO:0000256" key="1">
    <source>
        <dbReference type="SAM" id="SignalP"/>
    </source>
</evidence>